<dbReference type="AlphaFoldDB" id="A0A0G4KZ94"/>
<keyword evidence="2" id="KW-0812">Transmembrane</keyword>
<feature type="region of interest" description="Disordered" evidence="1">
    <location>
        <begin position="121"/>
        <end position="186"/>
    </location>
</feature>
<feature type="region of interest" description="Disordered" evidence="1">
    <location>
        <begin position="24"/>
        <end position="50"/>
    </location>
</feature>
<feature type="compositionally biased region" description="Low complexity" evidence="1">
    <location>
        <begin position="150"/>
        <end position="170"/>
    </location>
</feature>
<feature type="transmembrane region" description="Helical" evidence="2">
    <location>
        <begin position="58"/>
        <end position="80"/>
    </location>
</feature>
<evidence type="ECO:0000313" key="4">
    <source>
        <dbReference type="Proteomes" id="UP000045706"/>
    </source>
</evidence>
<organism evidence="3 4">
    <name type="scientific">Verticillium longisporum</name>
    <name type="common">Verticillium dahliae var. longisporum</name>
    <dbReference type="NCBI Taxonomy" id="100787"/>
    <lineage>
        <taxon>Eukaryota</taxon>
        <taxon>Fungi</taxon>
        <taxon>Dikarya</taxon>
        <taxon>Ascomycota</taxon>
        <taxon>Pezizomycotina</taxon>
        <taxon>Sordariomycetes</taxon>
        <taxon>Hypocreomycetidae</taxon>
        <taxon>Glomerellales</taxon>
        <taxon>Plectosphaerellaceae</taxon>
        <taxon>Verticillium</taxon>
    </lineage>
</organism>
<feature type="compositionally biased region" description="Polar residues" evidence="1">
    <location>
        <begin position="130"/>
        <end position="148"/>
    </location>
</feature>
<name>A0A0G4KZ94_VERLO</name>
<gene>
    <name evidence="3" type="ORF">BN1723_010464</name>
</gene>
<protein>
    <submittedName>
        <fullName evidence="3">Uncharacterized protein</fullName>
    </submittedName>
</protein>
<accession>A0A0G4KZ94</accession>
<reference evidence="4" key="1">
    <citation type="submission" date="2015-05" db="EMBL/GenBank/DDBJ databases">
        <authorList>
            <person name="Fogelqvist Johan"/>
        </authorList>
    </citation>
    <scope>NUCLEOTIDE SEQUENCE [LARGE SCALE GENOMIC DNA]</scope>
</reference>
<feature type="transmembrane region" description="Helical" evidence="2">
    <location>
        <begin position="92"/>
        <end position="109"/>
    </location>
</feature>
<proteinExistence type="predicted"/>
<evidence type="ECO:0000256" key="2">
    <source>
        <dbReference type="SAM" id="Phobius"/>
    </source>
</evidence>
<evidence type="ECO:0000256" key="1">
    <source>
        <dbReference type="SAM" id="MobiDB-lite"/>
    </source>
</evidence>
<keyword evidence="2" id="KW-1133">Transmembrane helix</keyword>
<feature type="compositionally biased region" description="Basic and acidic residues" evidence="1">
    <location>
        <begin position="24"/>
        <end position="40"/>
    </location>
</feature>
<evidence type="ECO:0000313" key="3">
    <source>
        <dbReference type="EMBL" id="CRK14750.1"/>
    </source>
</evidence>
<dbReference type="Proteomes" id="UP000045706">
    <property type="component" value="Unassembled WGS sequence"/>
</dbReference>
<keyword evidence="2" id="KW-0472">Membrane</keyword>
<dbReference type="EMBL" id="CVQI01005335">
    <property type="protein sequence ID" value="CRK14750.1"/>
    <property type="molecule type" value="Genomic_DNA"/>
</dbReference>
<sequence>MSENDAVSHLYDFYMASDPNRAYPDLERGSSRHYSREKAKPTSSTRRKTTHSYRESEILLPAINSILMGVPVCFCIPVHVDARVQKYAHRRGLWAFLCWLFWICLSAFACRPPSSCCADPPSAPVRARSRSGSTLSPVAFPSMSSTMPPRSARSVRSSGSRSSEIGSPLSTKLSSIPERHESPAHVVRKPPAAELGVERPAVVVAPAVVSPEAHHAPDPGVVKRLEKGQVHDIEDDRISVT</sequence>